<organism evidence="1 2">
    <name type="scientific">Plakobranchus ocellatus</name>
    <dbReference type="NCBI Taxonomy" id="259542"/>
    <lineage>
        <taxon>Eukaryota</taxon>
        <taxon>Metazoa</taxon>
        <taxon>Spiralia</taxon>
        <taxon>Lophotrochozoa</taxon>
        <taxon>Mollusca</taxon>
        <taxon>Gastropoda</taxon>
        <taxon>Heterobranchia</taxon>
        <taxon>Euthyneura</taxon>
        <taxon>Panpulmonata</taxon>
        <taxon>Sacoglossa</taxon>
        <taxon>Placobranchoidea</taxon>
        <taxon>Plakobranchidae</taxon>
        <taxon>Plakobranchus</taxon>
    </lineage>
</organism>
<sequence>MHHRRRRRRRHHHHHHMTPLIHCRFMTGHTTRHGLNTSAHRMSAWTRSKTFFISQTHSGEASHKIIFKQATSIPIRGKKSKRFTGCSQTEQSVTCLCGGTVSKESALRFAGTFLSRVLASSLAPWPDGGPESLRSP</sequence>
<accession>A0AAV4DKU5</accession>
<evidence type="ECO:0000313" key="2">
    <source>
        <dbReference type="Proteomes" id="UP000735302"/>
    </source>
</evidence>
<dbReference type="Proteomes" id="UP000735302">
    <property type="component" value="Unassembled WGS sequence"/>
</dbReference>
<reference evidence="1 2" key="1">
    <citation type="journal article" date="2021" name="Elife">
        <title>Chloroplast acquisition without the gene transfer in kleptoplastic sea slugs, Plakobranchus ocellatus.</title>
        <authorList>
            <person name="Maeda T."/>
            <person name="Takahashi S."/>
            <person name="Yoshida T."/>
            <person name="Shimamura S."/>
            <person name="Takaki Y."/>
            <person name="Nagai Y."/>
            <person name="Toyoda A."/>
            <person name="Suzuki Y."/>
            <person name="Arimoto A."/>
            <person name="Ishii H."/>
            <person name="Satoh N."/>
            <person name="Nishiyama T."/>
            <person name="Hasebe M."/>
            <person name="Maruyama T."/>
            <person name="Minagawa J."/>
            <person name="Obokata J."/>
            <person name="Shigenobu S."/>
        </authorList>
    </citation>
    <scope>NUCLEOTIDE SEQUENCE [LARGE SCALE GENOMIC DNA]</scope>
</reference>
<protein>
    <submittedName>
        <fullName evidence="1">Uncharacterized protein</fullName>
    </submittedName>
</protein>
<proteinExistence type="predicted"/>
<keyword evidence="2" id="KW-1185">Reference proteome</keyword>
<comment type="caution">
    <text evidence="1">The sequence shown here is derived from an EMBL/GenBank/DDBJ whole genome shotgun (WGS) entry which is preliminary data.</text>
</comment>
<dbReference type="AlphaFoldDB" id="A0AAV4DKU5"/>
<name>A0AAV4DKU5_9GAST</name>
<gene>
    <name evidence="1" type="ORF">PoB_007141800</name>
</gene>
<dbReference type="EMBL" id="BLXT01007982">
    <property type="protein sequence ID" value="GFO44913.1"/>
    <property type="molecule type" value="Genomic_DNA"/>
</dbReference>
<evidence type="ECO:0000313" key="1">
    <source>
        <dbReference type="EMBL" id="GFO44913.1"/>
    </source>
</evidence>